<evidence type="ECO:0000313" key="1">
    <source>
        <dbReference type="EMBL" id="KAG6624892.1"/>
    </source>
</evidence>
<keyword evidence="2" id="KW-1185">Reference proteome</keyword>
<dbReference type="AlphaFoldDB" id="A0A8T1N4D5"/>
<protein>
    <submittedName>
        <fullName evidence="1">Uncharacterized protein</fullName>
    </submittedName>
</protein>
<organism evidence="1 2">
    <name type="scientific">Carya illinoinensis</name>
    <name type="common">Pecan</name>
    <dbReference type="NCBI Taxonomy" id="32201"/>
    <lineage>
        <taxon>Eukaryota</taxon>
        <taxon>Viridiplantae</taxon>
        <taxon>Streptophyta</taxon>
        <taxon>Embryophyta</taxon>
        <taxon>Tracheophyta</taxon>
        <taxon>Spermatophyta</taxon>
        <taxon>Magnoliopsida</taxon>
        <taxon>eudicotyledons</taxon>
        <taxon>Gunneridae</taxon>
        <taxon>Pentapetalae</taxon>
        <taxon>rosids</taxon>
        <taxon>fabids</taxon>
        <taxon>Fagales</taxon>
        <taxon>Juglandaceae</taxon>
        <taxon>Carya</taxon>
    </lineage>
</organism>
<reference evidence="1" key="1">
    <citation type="submission" date="2020-12" db="EMBL/GenBank/DDBJ databases">
        <title>WGS assembly of Carya illinoinensis cv. Pawnee.</title>
        <authorList>
            <person name="Platts A."/>
            <person name="Shu S."/>
            <person name="Wright S."/>
            <person name="Barry K."/>
            <person name="Edger P."/>
            <person name="Pires J.C."/>
            <person name="Schmutz J."/>
        </authorList>
    </citation>
    <scope>NUCLEOTIDE SEQUENCE</scope>
    <source>
        <tissue evidence="1">Leaf</tissue>
    </source>
</reference>
<comment type="caution">
    <text evidence="1">The sequence shown here is derived from an EMBL/GenBank/DDBJ whole genome shotgun (WGS) entry which is preliminary data.</text>
</comment>
<accession>A0A8T1N4D5</accession>
<dbReference type="Proteomes" id="UP000811609">
    <property type="component" value="Chromosome 16"/>
</dbReference>
<dbReference type="EMBL" id="CM031824">
    <property type="protein sequence ID" value="KAG6624892.1"/>
    <property type="molecule type" value="Genomic_DNA"/>
</dbReference>
<sequence length="72" mass="8242">MNLPKLECFYKEDNHALEWPSLNRIQIIGCPKLKMFVSTSTKTPELKGVRGSKTIIKEKVLLRTPFVAGRHC</sequence>
<proteinExistence type="predicted"/>
<evidence type="ECO:0000313" key="2">
    <source>
        <dbReference type="Proteomes" id="UP000811609"/>
    </source>
</evidence>
<gene>
    <name evidence="1" type="ORF">CIPAW_16G057800</name>
</gene>
<name>A0A8T1N4D5_CARIL</name>